<keyword evidence="2" id="KW-1185">Reference proteome</keyword>
<sequence length="183" mass="20484">MKFRFLLSVILFTGWYCRAQQPDADLHKAIMLQANSMAKAFIDKDYDTFFQFTHPAVIRVMGGAEKMKKETIASLKELEKETNVKFLSVNFGELSKIETSGEELQCTFPQMIEMKVPGGRLTAITTLIALSENGGKNWYFIDASGNSLEAMQTLIPSLSPNLQIPEAPDPIFEADNPAPQEKE</sequence>
<gene>
    <name evidence="1" type="ORF">ABS766_00870</name>
</gene>
<reference evidence="1 2" key="1">
    <citation type="submission" date="2024-06" db="EMBL/GenBank/DDBJ databases">
        <authorList>
            <person name="Kaempfer P."/>
            <person name="Viver T."/>
        </authorList>
    </citation>
    <scope>NUCLEOTIDE SEQUENCE [LARGE SCALE GENOMIC DNA]</scope>
    <source>
        <strain evidence="1 2">ST-119</strain>
    </source>
</reference>
<organism evidence="1 2">
    <name type="scientific">Flavobacterium rhizosphaerae</name>
    <dbReference type="NCBI Taxonomy" id="3163298"/>
    <lineage>
        <taxon>Bacteria</taxon>
        <taxon>Pseudomonadati</taxon>
        <taxon>Bacteroidota</taxon>
        <taxon>Flavobacteriia</taxon>
        <taxon>Flavobacteriales</taxon>
        <taxon>Flavobacteriaceae</taxon>
        <taxon>Flavobacterium</taxon>
    </lineage>
</organism>
<dbReference type="RefSeq" id="WP_408083186.1">
    <property type="nucleotide sequence ID" value="NZ_JBELPZ010000001.1"/>
</dbReference>
<dbReference type="Proteomes" id="UP001629156">
    <property type="component" value="Unassembled WGS sequence"/>
</dbReference>
<dbReference type="EMBL" id="JBELPZ010000001">
    <property type="protein sequence ID" value="MFL9842958.1"/>
    <property type="molecule type" value="Genomic_DNA"/>
</dbReference>
<evidence type="ECO:0000313" key="1">
    <source>
        <dbReference type="EMBL" id="MFL9842958.1"/>
    </source>
</evidence>
<accession>A0ABW8YV42</accession>
<proteinExistence type="predicted"/>
<comment type="caution">
    <text evidence="1">The sequence shown here is derived from an EMBL/GenBank/DDBJ whole genome shotgun (WGS) entry which is preliminary data.</text>
</comment>
<evidence type="ECO:0000313" key="2">
    <source>
        <dbReference type="Proteomes" id="UP001629156"/>
    </source>
</evidence>
<name>A0ABW8YV42_9FLAO</name>
<evidence type="ECO:0008006" key="3">
    <source>
        <dbReference type="Google" id="ProtNLM"/>
    </source>
</evidence>
<protein>
    <recommendedName>
        <fullName evidence="3">DUF4440 domain-containing protein</fullName>
    </recommendedName>
</protein>